<dbReference type="InterPro" id="IPR050416">
    <property type="entry name" value="FAD-linked_Oxidoreductase"/>
</dbReference>
<keyword evidence="5" id="KW-0732">Signal</keyword>
<gene>
    <name evidence="7" type="ORF">OE88DRAFT_1651015</name>
</gene>
<evidence type="ECO:0000259" key="6">
    <source>
        <dbReference type="PROSITE" id="PS51387"/>
    </source>
</evidence>
<dbReference type="Gene3D" id="3.30.465.10">
    <property type="match status" value="1"/>
</dbReference>
<evidence type="ECO:0000313" key="7">
    <source>
        <dbReference type="EMBL" id="TFK57343.1"/>
    </source>
</evidence>
<evidence type="ECO:0000256" key="1">
    <source>
        <dbReference type="ARBA" id="ARBA00005466"/>
    </source>
</evidence>
<dbReference type="InterPro" id="IPR016169">
    <property type="entry name" value="FAD-bd_PCMH_sub2"/>
</dbReference>
<evidence type="ECO:0000313" key="8">
    <source>
        <dbReference type="Proteomes" id="UP000305948"/>
    </source>
</evidence>
<evidence type="ECO:0000256" key="5">
    <source>
        <dbReference type="SAM" id="SignalP"/>
    </source>
</evidence>
<proteinExistence type="inferred from homology"/>
<accession>A0A5C3NIX5</accession>
<dbReference type="AlphaFoldDB" id="A0A5C3NIX5"/>
<evidence type="ECO:0000256" key="3">
    <source>
        <dbReference type="ARBA" id="ARBA00022827"/>
    </source>
</evidence>
<dbReference type="STRING" id="5364.A0A5C3NIX5"/>
<name>A0A5C3NIX5_9AGAM</name>
<dbReference type="Gene3D" id="3.40.462.20">
    <property type="match status" value="1"/>
</dbReference>
<sequence length="494" mass="52055">MARLLAVLAVSALLLPGLHLPAFAGSSTQDILSACSQIASNISSASSIYYFPSINYLQDIAHFSSSSAQQSTCSVEPGTPQDVATILKILGSTNTTFAVKGGGHASNPTFSSTTGVQISMTRFSGISYNSGAHTVDVGTGLIWDDVYDVLIPQGVNVVGGRVSGIGVAGFTLGGGYSFLGNQYGFTVDTVTGFELVTPTGAVLEVTELSHPDLMYALKGGFNNFGIVTRITLQTFPQGQVWGGMITYLGTSMPAVSSAIGNFTASVRDPKAAVLAAYNSVAGAVIGSVTLFYNGPSQPEGIFDEFLAIPSLSQNVGSRSFLDLFLVNPSNQTAGNRGIFNTLMVLDYTEDLCNAILNQTEYWGAQLALQGATLVSYDIEPFLPSLYSHGSTATAAWPPSRAQAYLPMNIDYAWLLPLNDQAFYSAAEQSVAAVKAAAENLGQNVGGAYAYGNYAIFSTPIEEIYGEQLPILQAIKAVYDPHNVMALTGGWKIPY</sequence>
<evidence type="ECO:0000256" key="2">
    <source>
        <dbReference type="ARBA" id="ARBA00022630"/>
    </source>
</evidence>
<reference evidence="7 8" key="1">
    <citation type="journal article" date="2019" name="Nat. Ecol. Evol.">
        <title>Megaphylogeny resolves global patterns of mushroom evolution.</title>
        <authorList>
            <person name="Varga T."/>
            <person name="Krizsan K."/>
            <person name="Foldi C."/>
            <person name="Dima B."/>
            <person name="Sanchez-Garcia M."/>
            <person name="Sanchez-Ramirez S."/>
            <person name="Szollosi G.J."/>
            <person name="Szarkandi J.G."/>
            <person name="Papp V."/>
            <person name="Albert L."/>
            <person name="Andreopoulos W."/>
            <person name="Angelini C."/>
            <person name="Antonin V."/>
            <person name="Barry K.W."/>
            <person name="Bougher N.L."/>
            <person name="Buchanan P."/>
            <person name="Buyck B."/>
            <person name="Bense V."/>
            <person name="Catcheside P."/>
            <person name="Chovatia M."/>
            <person name="Cooper J."/>
            <person name="Damon W."/>
            <person name="Desjardin D."/>
            <person name="Finy P."/>
            <person name="Geml J."/>
            <person name="Haridas S."/>
            <person name="Hughes K."/>
            <person name="Justo A."/>
            <person name="Karasinski D."/>
            <person name="Kautmanova I."/>
            <person name="Kiss B."/>
            <person name="Kocsube S."/>
            <person name="Kotiranta H."/>
            <person name="LaButti K.M."/>
            <person name="Lechner B.E."/>
            <person name="Liimatainen K."/>
            <person name="Lipzen A."/>
            <person name="Lukacs Z."/>
            <person name="Mihaltcheva S."/>
            <person name="Morgado L.N."/>
            <person name="Niskanen T."/>
            <person name="Noordeloos M.E."/>
            <person name="Ohm R.A."/>
            <person name="Ortiz-Santana B."/>
            <person name="Ovrebo C."/>
            <person name="Racz N."/>
            <person name="Riley R."/>
            <person name="Savchenko A."/>
            <person name="Shiryaev A."/>
            <person name="Soop K."/>
            <person name="Spirin V."/>
            <person name="Szebenyi C."/>
            <person name="Tomsovsky M."/>
            <person name="Tulloss R.E."/>
            <person name="Uehling J."/>
            <person name="Grigoriev I.V."/>
            <person name="Vagvolgyi C."/>
            <person name="Papp T."/>
            <person name="Martin F.M."/>
            <person name="Miettinen O."/>
            <person name="Hibbett D.S."/>
            <person name="Nagy L.G."/>
        </authorList>
    </citation>
    <scope>NUCLEOTIDE SEQUENCE [LARGE SCALE GENOMIC DNA]</scope>
    <source>
        <strain evidence="7 8">OMC1185</strain>
    </source>
</reference>
<keyword evidence="8" id="KW-1185">Reference proteome</keyword>
<feature type="domain" description="FAD-binding PCMH-type" evidence="6">
    <location>
        <begin position="67"/>
        <end position="237"/>
    </location>
</feature>
<dbReference type="InterPro" id="IPR006094">
    <property type="entry name" value="Oxid_FAD_bind_N"/>
</dbReference>
<dbReference type="OrthoDB" id="2151789at2759"/>
<dbReference type="InterPro" id="IPR016166">
    <property type="entry name" value="FAD-bd_PCMH"/>
</dbReference>
<keyword evidence="2" id="KW-0285">Flavoprotein</keyword>
<dbReference type="SUPFAM" id="SSF56176">
    <property type="entry name" value="FAD-binding/transporter-associated domain-like"/>
    <property type="match status" value="1"/>
</dbReference>
<dbReference type="PANTHER" id="PTHR42973:SF13">
    <property type="entry name" value="FAD-BINDING PCMH-TYPE DOMAIN-CONTAINING PROTEIN"/>
    <property type="match status" value="1"/>
</dbReference>
<dbReference type="Proteomes" id="UP000305948">
    <property type="component" value="Unassembled WGS sequence"/>
</dbReference>
<organism evidence="7 8">
    <name type="scientific">Heliocybe sulcata</name>
    <dbReference type="NCBI Taxonomy" id="5364"/>
    <lineage>
        <taxon>Eukaryota</taxon>
        <taxon>Fungi</taxon>
        <taxon>Dikarya</taxon>
        <taxon>Basidiomycota</taxon>
        <taxon>Agaricomycotina</taxon>
        <taxon>Agaricomycetes</taxon>
        <taxon>Gloeophyllales</taxon>
        <taxon>Gloeophyllaceae</taxon>
        <taxon>Heliocybe</taxon>
    </lineage>
</organism>
<dbReference type="GO" id="GO:0071949">
    <property type="term" value="F:FAD binding"/>
    <property type="evidence" value="ECO:0007669"/>
    <property type="project" value="InterPro"/>
</dbReference>
<dbReference type="PANTHER" id="PTHR42973">
    <property type="entry name" value="BINDING OXIDOREDUCTASE, PUTATIVE (AFU_ORTHOLOGUE AFUA_1G17690)-RELATED"/>
    <property type="match status" value="1"/>
</dbReference>
<dbReference type="EMBL" id="ML213503">
    <property type="protein sequence ID" value="TFK57343.1"/>
    <property type="molecule type" value="Genomic_DNA"/>
</dbReference>
<dbReference type="PROSITE" id="PS51387">
    <property type="entry name" value="FAD_PCMH"/>
    <property type="match status" value="1"/>
</dbReference>
<dbReference type="InterPro" id="IPR036318">
    <property type="entry name" value="FAD-bd_PCMH-like_sf"/>
</dbReference>
<feature type="signal peptide" evidence="5">
    <location>
        <begin position="1"/>
        <end position="24"/>
    </location>
</feature>
<keyword evidence="3" id="KW-0274">FAD</keyword>
<keyword evidence="4" id="KW-0560">Oxidoreductase</keyword>
<comment type="similarity">
    <text evidence="1">Belongs to the oxygen-dependent FAD-linked oxidoreductase family.</text>
</comment>
<dbReference type="InterPro" id="IPR016167">
    <property type="entry name" value="FAD-bd_PCMH_sub1"/>
</dbReference>
<dbReference type="GO" id="GO:0016491">
    <property type="term" value="F:oxidoreductase activity"/>
    <property type="evidence" value="ECO:0007669"/>
    <property type="project" value="UniProtKB-KW"/>
</dbReference>
<dbReference type="Pfam" id="PF01565">
    <property type="entry name" value="FAD_binding_4"/>
    <property type="match status" value="1"/>
</dbReference>
<feature type="chain" id="PRO_5022932139" evidence="5">
    <location>
        <begin position="25"/>
        <end position="494"/>
    </location>
</feature>
<protein>
    <submittedName>
        <fullName evidence="7">FAD-binding domain-containing protein</fullName>
    </submittedName>
</protein>
<evidence type="ECO:0000256" key="4">
    <source>
        <dbReference type="ARBA" id="ARBA00023002"/>
    </source>
</evidence>
<dbReference type="Gene3D" id="3.30.43.10">
    <property type="entry name" value="Uridine Diphospho-n-acetylenolpyruvylglucosamine Reductase, domain 2"/>
    <property type="match status" value="1"/>
</dbReference>